<evidence type="ECO:0000256" key="2">
    <source>
        <dbReference type="ARBA" id="ARBA00008892"/>
    </source>
</evidence>
<comment type="similarity">
    <text evidence="2 12">Belongs to the ATPase protein 8 family.</text>
</comment>
<comment type="subcellular location">
    <subcellularLocation>
        <location evidence="1 12">Mitochondrion membrane</location>
        <topology evidence="1 12">Single-pass membrane protein</topology>
    </subcellularLocation>
</comment>
<evidence type="ECO:0000256" key="13">
    <source>
        <dbReference type="SAM" id="Phobius"/>
    </source>
</evidence>
<dbReference type="GO" id="GO:0045259">
    <property type="term" value="C:proton-transporting ATP synthase complex"/>
    <property type="evidence" value="ECO:0007669"/>
    <property type="project" value="UniProtKB-KW"/>
</dbReference>
<keyword evidence="8 13" id="KW-1133">Transmembrane helix</keyword>
<gene>
    <name evidence="14" type="primary">atp8</name>
</gene>
<reference evidence="14" key="1">
    <citation type="journal article" date="2018" name="J. ISSAAS">
        <title>The contribution of mitochondrial metagenomics to large-scale data mining and phylogenetic analysis of Coleoptera.</title>
        <authorList>
            <person name="Miller K."/>
            <person name="Linard B."/>
            <person name="Motyka M."/>
            <person name="Bocek M."/>
            <person name="Vogler A.P."/>
        </authorList>
    </citation>
    <scope>NUCLEOTIDE SEQUENCE</scope>
</reference>
<keyword evidence="9 12" id="KW-0406">Ion transport</keyword>
<keyword evidence="7 12" id="KW-0375">Hydrogen ion transport</keyword>
<comment type="subunit">
    <text evidence="3">F-type ATPases have 2 components, CF(1) - the catalytic core - and CF(0) - the membrane proton channel.</text>
</comment>
<dbReference type="GO" id="GO:0015986">
    <property type="term" value="P:proton motive force-driven ATP synthesis"/>
    <property type="evidence" value="ECO:0007669"/>
    <property type="project" value="InterPro"/>
</dbReference>
<dbReference type="Pfam" id="PF00895">
    <property type="entry name" value="ATP-synt_8"/>
    <property type="match status" value="1"/>
</dbReference>
<protein>
    <recommendedName>
        <fullName evidence="12">ATP synthase complex subunit 8</fullName>
    </recommendedName>
</protein>
<keyword evidence="6 12" id="KW-0812">Transmembrane</keyword>
<accession>A0A346RK80</accession>
<evidence type="ECO:0000256" key="3">
    <source>
        <dbReference type="ARBA" id="ARBA00011291"/>
    </source>
</evidence>
<dbReference type="InterPro" id="IPR001421">
    <property type="entry name" value="ATP8_metazoa"/>
</dbReference>
<evidence type="ECO:0000256" key="1">
    <source>
        <dbReference type="ARBA" id="ARBA00004304"/>
    </source>
</evidence>
<keyword evidence="10 12" id="KW-0496">Mitochondrion</keyword>
<evidence type="ECO:0000256" key="6">
    <source>
        <dbReference type="ARBA" id="ARBA00022692"/>
    </source>
</evidence>
<proteinExistence type="inferred from homology"/>
<evidence type="ECO:0000256" key="11">
    <source>
        <dbReference type="ARBA" id="ARBA00023136"/>
    </source>
</evidence>
<keyword evidence="5 12" id="KW-0138">CF(0)</keyword>
<evidence type="ECO:0000313" key="14">
    <source>
        <dbReference type="EMBL" id="AXS66477.1"/>
    </source>
</evidence>
<geneLocation type="mitochondrion" evidence="14"/>
<feature type="transmembrane region" description="Helical" evidence="13">
    <location>
        <begin position="12"/>
        <end position="33"/>
    </location>
</feature>
<keyword evidence="11 13" id="KW-0472">Membrane</keyword>
<dbReference type="GO" id="GO:0015078">
    <property type="term" value="F:proton transmembrane transporter activity"/>
    <property type="evidence" value="ECO:0007669"/>
    <property type="project" value="InterPro"/>
</dbReference>
<sequence length="51" mass="6366">MPQMSPLSWLSLFMYFIMIFFMINVLLYFSFLYPIKTTELKTNQLKFSWKW</sequence>
<evidence type="ECO:0000256" key="8">
    <source>
        <dbReference type="ARBA" id="ARBA00022989"/>
    </source>
</evidence>
<evidence type="ECO:0000256" key="9">
    <source>
        <dbReference type="ARBA" id="ARBA00023065"/>
    </source>
</evidence>
<evidence type="ECO:0000256" key="5">
    <source>
        <dbReference type="ARBA" id="ARBA00022547"/>
    </source>
</evidence>
<evidence type="ECO:0000256" key="4">
    <source>
        <dbReference type="ARBA" id="ARBA00022448"/>
    </source>
</evidence>
<dbReference type="AlphaFoldDB" id="A0A346RK80"/>
<dbReference type="GO" id="GO:0031966">
    <property type="term" value="C:mitochondrial membrane"/>
    <property type="evidence" value="ECO:0007669"/>
    <property type="project" value="UniProtKB-SubCell"/>
</dbReference>
<keyword evidence="4 12" id="KW-0813">Transport</keyword>
<evidence type="ECO:0000256" key="10">
    <source>
        <dbReference type="ARBA" id="ARBA00023128"/>
    </source>
</evidence>
<name>A0A346RK80_9CUCU</name>
<evidence type="ECO:0000256" key="7">
    <source>
        <dbReference type="ARBA" id="ARBA00022781"/>
    </source>
</evidence>
<organism evidence="14">
    <name type="scientific">Cucujoidea sp. 29 KM-2017</name>
    <dbReference type="NCBI Taxonomy" id="2219366"/>
    <lineage>
        <taxon>Eukaryota</taxon>
        <taxon>Metazoa</taxon>
        <taxon>Ecdysozoa</taxon>
        <taxon>Arthropoda</taxon>
        <taxon>Hexapoda</taxon>
        <taxon>Insecta</taxon>
        <taxon>Pterygota</taxon>
        <taxon>Neoptera</taxon>
        <taxon>Endopterygota</taxon>
        <taxon>Coleoptera</taxon>
        <taxon>Polyphaga</taxon>
        <taxon>Cucujiformia</taxon>
    </lineage>
</organism>
<dbReference type="EMBL" id="MG193516">
    <property type="protein sequence ID" value="AXS66477.1"/>
    <property type="molecule type" value="Genomic_DNA"/>
</dbReference>
<evidence type="ECO:0000256" key="12">
    <source>
        <dbReference type="RuleBase" id="RU003661"/>
    </source>
</evidence>